<dbReference type="GO" id="GO:0005524">
    <property type="term" value="F:ATP binding"/>
    <property type="evidence" value="ECO:0007669"/>
    <property type="project" value="UniProtKB-UniRule"/>
</dbReference>
<dbReference type="InterPro" id="IPR016185">
    <property type="entry name" value="PreATP-grasp_dom_sf"/>
</dbReference>
<evidence type="ECO:0000259" key="7">
    <source>
        <dbReference type="PROSITE" id="PS50975"/>
    </source>
</evidence>
<feature type="binding site" evidence="5">
    <location>
        <begin position="181"/>
        <end position="184"/>
    </location>
    <ligand>
        <name>ATP</name>
        <dbReference type="ChEBI" id="CHEBI:30616"/>
    </ligand>
</feature>
<comment type="caution">
    <text evidence="8">The sequence shown here is derived from an EMBL/GenBank/DDBJ whole genome shotgun (WGS) entry which is preliminary data.</text>
</comment>
<dbReference type="GO" id="GO:0006189">
    <property type="term" value="P:'de novo' IMP biosynthetic process"/>
    <property type="evidence" value="ECO:0007669"/>
    <property type="project" value="UniProtKB-UniRule"/>
</dbReference>
<dbReference type="EMBL" id="MUYA01000007">
    <property type="protein sequence ID" value="OOR99357.1"/>
    <property type="molecule type" value="Genomic_DNA"/>
</dbReference>
<dbReference type="EC" id="6.3.4.18" evidence="5 6"/>
<dbReference type="PROSITE" id="PS50975">
    <property type="entry name" value="ATP_GRASP"/>
    <property type="match status" value="1"/>
</dbReference>
<dbReference type="Gene3D" id="3.30.470.20">
    <property type="entry name" value="ATP-grasp fold, B domain"/>
    <property type="match status" value="1"/>
</dbReference>
<dbReference type="HAMAP" id="MF_01928">
    <property type="entry name" value="PurK"/>
    <property type="match status" value="1"/>
</dbReference>
<proteinExistence type="inferred from homology"/>
<dbReference type="Pfam" id="PF17769">
    <property type="entry name" value="PurK_C"/>
    <property type="match status" value="1"/>
</dbReference>
<dbReference type="OrthoDB" id="9804625at2"/>
<keyword evidence="1 5" id="KW-0436">Ligase</keyword>
<evidence type="ECO:0000313" key="9">
    <source>
        <dbReference type="Proteomes" id="UP000190867"/>
    </source>
</evidence>
<dbReference type="InterPro" id="IPR003135">
    <property type="entry name" value="ATP-grasp_carboxylate-amine"/>
</dbReference>
<keyword evidence="9" id="KW-1185">Reference proteome</keyword>
<dbReference type="InterPro" id="IPR040686">
    <property type="entry name" value="PurK_C"/>
</dbReference>
<keyword evidence="3 5" id="KW-0658">Purine biosynthesis</keyword>
<comment type="pathway">
    <text evidence="5 6">Purine metabolism; IMP biosynthesis via de novo pathway; 5-amino-1-(5-phospho-D-ribosyl)imidazole-4-carboxylate from 5-amino-1-(5-phospho-D-ribosyl)imidazole (N5-CAIR route): step 1/2.</text>
</comment>
<protein>
    <recommendedName>
        <fullName evidence="5 6">N5-carboxyaminoimidazole ribonucleotide synthase</fullName>
        <shortName evidence="5 6">N5-CAIR synthase</shortName>
        <ecNumber evidence="5 6">6.3.4.18</ecNumber>
    </recommendedName>
    <alternativeName>
        <fullName evidence="5 6">5-(carboxyamino)imidazole ribonucleotide synthetase</fullName>
    </alternativeName>
</protein>
<comment type="function">
    <text evidence="6">Catalyzes the ATP-dependent conversion of 5-aminoimidazole ribonucleotide (AIR) and HCO(3)- to N5-carboxyaminoimidazole ribonucleotide (N5-CAIR).</text>
</comment>
<dbReference type="GO" id="GO:0005829">
    <property type="term" value="C:cytosol"/>
    <property type="evidence" value="ECO:0007669"/>
    <property type="project" value="TreeGrafter"/>
</dbReference>
<sequence>MNNPFLNTTIGIIGGGQLGKMMAQSAKRQGYRVIVLDPQADCPTSQVCDQQIVAGYDEPQALRQLAEQCDVITYEFENVDCDTIAQTLSPTLFPQGIRTLQVSQNRLAEKAFLTEQNIPVGAFQTVRSVQDLASAIEKIGYPAVLKTTRFGYDGKGQVVLKSEVDLDKARQLAESQECVLEAWVNFEKEVSIMIGRNLNGDCSIFPVSENIHLNNILHLSIVPARISPSLAEKVQACAEKIANALNLVGMLGVEFFVTENEVYVNEIAPRPHNSGHYSIEACNFSQFDTAIAAVLNLPMPKIRLNSPVVMVNVLGQHQQAVYAEKARQPQWHFHDYGKHESKHNRKMGHITILGEIEASLNAITQTQIW</sequence>
<dbReference type="GO" id="GO:0004638">
    <property type="term" value="F:phosphoribosylaminoimidazole carboxylase activity"/>
    <property type="evidence" value="ECO:0007669"/>
    <property type="project" value="InterPro"/>
</dbReference>
<dbReference type="SUPFAM" id="SSF56059">
    <property type="entry name" value="Glutathione synthetase ATP-binding domain-like"/>
    <property type="match status" value="1"/>
</dbReference>
<evidence type="ECO:0000256" key="6">
    <source>
        <dbReference type="RuleBase" id="RU361200"/>
    </source>
</evidence>
<dbReference type="SUPFAM" id="SSF51246">
    <property type="entry name" value="Rudiment single hybrid motif"/>
    <property type="match status" value="1"/>
</dbReference>
<dbReference type="InterPro" id="IPR013815">
    <property type="entry name" value="ATP_grasp_subdomain_1"/>
</dbReference>
<organism evidence="8 9">
    <name type="scientific">Haemophilus paracuniculus</name>
    <dbReference type="NCBI Taxonomy" id="734"/>
    <lineage>
        <taxon>Bacteria</taxon>
        <taxon>Pseudomonadati</taxon>
        <taxon>Pseudomonadota</taxon>
        <taxon>Gammaproteobacteria</taxon>
        <taxon>Pasteurellales</taxon>
        <taxon>Pasteurellaceae</taxon>
        <taxon>Haemophilus</taxon>
    </lineage>
</organism>
<dbReference type="Gene3D" id="3.40.50.20">
    <property type="match status" value="1"/>
</dbReference>
<dbReference type="NCBIfam" id="NF004676">
    <property type="entry name" value="PRK06019.1-2"/>
    <property type="match status" value="1"/>
</dbReference>
<dbReference type="Pfam" id="PF02222">
    <property type="entry name" value="ATP-grasp"/>
    <property type="match status" value="1"/>
</dbReference>
<dbReference type="InterPro" id="IPR011761">
    <property type="entry name" value="ATP-grasp"/>
</dbReference>
<dbReference type="AlphaFoldDB" id="A0A1T0ASJ2"/>
<dbReference type="Gene3D" id="3.30.1490.20">
    <property type="entry name" value="ATP-grasp fold, A domain"/>
    <property type="match status" value="1"/>
</dbReference>
<feature type="binding site" evidence="5">
    <location>
        <begin position="151"/>
        <end position="157"/>
    </location>
    <ligand>
        <name>ATP</name>
        <dbReference type="ChEBI" id="CHEBI:30616"/>
    </ligand>
</feature>
<evidence type="ECO:0000313" key="8">
    <source>
        <dbReference type="EMBL" id="OOR99357.1"/>
    </source>
</evidence>
<dbReference type="InterPro" id="IPR054350">
    <property type="entry name" value="PurT/PurK_preATP-grasp"/>
</dbReference>
<dbReference type="STRING" id="734.B0187_05700"/>
<comment type="subunit">
    <text evidence="5 6">Homodimer.</text>
</comment>
<gene>
    <name evidence="5 6" type="primary">purK</name>
    <name evidence="8" type="ORF">B0187_05700</name>
</gene>
<dbReference type="NCBIfam" id="TIGR01161">
    <property type="entry name" value="purK"/>
    <property type="match status" value="1"/>
</dbReference>
<comment type="catalytic activity">
    <reaction evidence="5 6">
        <text>5-amino-1-(5-phospho-beta-D-ribosyl)imidazole + hydrogencarbonate + ATP = 5-carboxyamino-1-(5-phospho-D-ribosyl)imidazole + ADP + phosphate + 2 H(+)</text>
        <dbReference type="Rhea" id="RHEA:19317"/>
        <dbReference type="ChEBI" id="CHEBI:15378"/>
        <dbReference type="ChEBI" id="CHEBI:17544"/>
        <dbReference type="ChEBI" id="CHEBI:30616"/>
        <dbReference type="ChEBI" id="CHEBI:43474"/>
        <dbReference type="ChEBI" id="CHEBI:58730"/>
        <dbReference type="ChEBI" id="CHEBI:137981"/>
        <dbReference type="ChEBI" id="CHEBI:456216"/>
        <dbReference type="EC" id="6.3.4.18"/>
    </reaction>
</comment>
<keyword evidence="4 5" id="KW-0067">ATP-binding</keyword>
<feature type="binding site" evidence="5">
    <location>
        <position position="212"/>
    </location>
    <ligand>
        <name>ATP</name>
        <dbReference type="ChEBI" id="CHEBI:30616"/>
    </ligand>
</feature>
<dbReference type="PANTHER" id="PTHR11609:SF5">
    <property type="entry name" value="PHOSPHORIBOSYLAMINOIMIDAZOLE CARBOXYLASE"/>
    <property type="match status" value="1"/>
</dbReference>
<feature type="binding site" evidence="5">
    <location>
        <position position="106"/>
    </location>
    <ligand>
        <name>ATP</name>
        <dbReference type="ChEBI" id="CHEBI:30616"/>
    </ligand>
</feature>
<feature type="binding site" evidence="5">
    <location>
        <position position="189"/>
    </location>
    <ligand>
        <name>ATP</name>
        <dbReference type="ChEBI" id="CHEBI:30616"/>
    </ligand>
</feature>
<evidence type="ECO:0000256" key="3">
    <source>
        <dbReference type="ARBA" id="ARBA00022755"/>
    </source>
</evidence>
<dbReference type="GO" id="GO:0034028">
    <property type="term" value="F:5-(carboxyamino)imidazole ribonucleotide synthase activity"/>
    <property type="evidence" value="ECO:0007669"/>
    <property type="project" value="UniProtKB-UniRule"/>
</dbReference>
<evidence type="ECO:0000256" key="4">
    <source>
        <dbReference type="ARBA" id="ARBA00022840"/>
    </source>
</evidence>
<dbReference type="InterPro" id="IPR011054">
    <property type="entry name" value="Rudment_hybrid_motif"/>
</dbReference>
<evidence type="ECO:0000256" key="5">
    <source>
        <dbReference type="HAMAP-Rule" id="MF_01928"/>
    </source>
</evidence>
<feature type="binding site" evidence="5">
    <location>
        <begin position="265"/>
        <end position="266"/>
    </location>
    <ligand>
        <name>ATP</name>
        <dbReference type="ChEBI" id="CHEBI:30616"/>
    </ligand>
</feature>
<feature type="binding site" evidence="5">
    <location>
        <position position="146"/>
    </location>
    <ligand>
        <name>ATP</name>
        <dbReference type="ChEBI" id="CHEBI:30616"/>
    </ligand>
</feature>
<comment type="function">
    <text evidence="5">Catalyzes the ATP-dependent conversion of 5-aminoimidazole ribonucleotide (AIR) and HCO(3)(-) to N5-carboxyaminoimidazole ribonucleotide (N5-CAIR).</text>
</comment>
<dbReference type="Proteomes" id="UP000190867">
    <property type="component" value="Unassembled WGS sequence"/>
</dbReference>
<evidence type="ECO:0000256" key="1">
    <source>
        <dbReference type="ARBA" id="ARBA00022598"/>
    </source>
</evidence>
<reference evidence="8 9" key="1">
    <citation type="submission" date="2017-02" db="EMBL/GenBank/DDBJ databases">
        <title>Draft genome sequence of Haemophilus paracuniculus CCUG 43573 type strain.</title>
        <authorList>
            <person name="Engstrom-Jakobsson H."/>
            <person name="Salva-Serra F."/>
            <person name="Thorell K."/>
            <person name="Gonzales-Siles L."/>
            <person name="Karlsson R."/>
            <person name="Boulund F."/>
            <person name="Engstrand L."/>
            <person name="Kristiansson E."/>
            <person name="Moore E."/>
        </authorList>
    </citation>
    <scope>NUCLEOTIDE SEQUENCE [LARGE SCALE GENOMIC DNA]</scope>
    <source>
        <strain evidence="8 9">CCUG 43573</strain>
    </source>
</reference>
<dbReference type="PANTHER" id="PTHR11609">
    <property type="entry name" value="PURINE BIOSYNTHESIS PROTEIN 6/7, PUR6/7"/>
    <property type="match status" value="1"/>
</dbReference>
<dbReference type="GO" id="GO:0046872">
    <property type="term" value="F:metal ion binding"/>
    <property type="evidence" value="ECO:0007669"/>
    <property type="project" value="InterPro"/>
</dbReference>
<dbReference type="NCBIfam" id="NF004679">
    <property type="entry name" value="PRK06019.1-5"/>
    <property type="match status" value="1"/>
</dbReference>
<dbReference type="NCBIfam" id="NF004675">
    <property type="entry name" value="PRK06019.1-1"/>
    <property type="match status" value="1"/>
</dbReference>
<name>A0A1T0ASJ2_9PAST</name>
<dbReference type="Pfam" id="PF22660">
    <property type="entry name" value="RS_preATP-grasp-like"/>
    <property type="match status" value="1"/>
</dbReference>
<dbReference type="FunFam" id="3.30.1490.20:FF:000015">
    <property type="entry name" value="N5-carboxyaminoimidazole ribonucleotide synthase"/>
    <property type="match status" value="1"/>
</dbReference>
<dbReference type="UniPathway" id="UPA00074">
    <property type="reaction ID" value="UER00942"/>
</dbReference>
<keyword evidence="2 5" id="KW-0547">Nucleotide-binding</keyword>
<dbReference type="FunFam" id="3.40.50.20:FF:000016">
    <property type="entry name" value="N5-carboxyaminoimidazole ribonucleotide synthase"/>
    <property type="match status" value="1"/>
</dbReference>
<dbReference type="SUPFAM" id="SSF52440">
    <property type="entry name" value="PreATP-grasp domain"/>
    <property type="match status" value="1"/>
</dbReference>
<comment type="similarity">
    <text evidence="5 6">Belongs to the PurK/PurT family.</text>
</comment>
<evidence type="ECO:0000256" key="2">
    <source>
        <dbReference type="ARBA" id="ARBA00022741"/>
    </source>
</evidence>
<feature type="domain" description="ATP-grasp" evidence="7">
    <location>
        <begin position="110"/>
        <end position="295"/>
    </location>
</feature>
<dbReference type="InterPro" id="IPR005875">
    <property type="entry name" value="PurK"/>
</dbReference>
<accession>A0A1T0ASJ2</accession>